<feature type="domain" description="GPI inositol-deacylase winged helix" evidence="2">
    <location>
        <begin position="394"/>
        <end position="478"/>
    </location>
</feature>
<dbReference type="InterPro" id="IPR027417">
    <property type="entry name" value="P-loop_NTPase"/>
</dbReference>
<dbReference type="Gene3D" id="3.40.50.300">
    <property type="entry name" value="P-loop containing nucleotide triphosphate hydrolases"/>
    <property type="match status" value="1"/>
</dbReference>
<dbReference type="InterPro" id="IPR056884">
    <property type="entry name" value="NPHP3-like_N"/>
</dbReference>
<feature type="domain" description="Nephrocystin 3-like N-terminal" evidence="3">
    <location>
        <begin position="141"/>
        <end position="302"/>
    </location>
</feature>
<name>A0A5C3KFF1_COPMA</name>
<dbReference type="Pfam" id="PF22939">
    <property type="entry name" value="WHD_GPIID"/>
    <property type="match status" value="1"/>
</dbReference>
<evidence type="ECO:0000256" key="1">
    <source>
        <dbReference type="ARBA" id="ARBA00022737"/>
    </source>
</evidence>
<dbReference type="Proteomes" id="UP000307440">
    <property type="component" value="Unassembled WGS sequence"/>
</dbReference>
<dbReference type="STRING" id="230819.A0A5C3KFF1"/>
<gene>
    <name evidence="4" type="ORF">FA15DRAFT_252743</name>
</gene>
<keyword evidence="5" id="KW-1185">Reference proteome</keyword>
<keyword evidence="1" id="KW-0677">Repeat</keyword>
<evidence type="ECO:0000313" key="4">
    <source>
        <dbReference type="EMBL" id="TFK18485.1"/>
    </source>
</evidence>
<reference evidence="4 5" key="1">
    <citation type="journal article" date="2019" name="Nat. Ecol. Evol.">
        <title>Megaphylogeny resolves global patterns of mushroom evolution.</title>
        <authorList>
            <person name="Varga T."/>
            <person name="Krizsan K."/>
            <person name="Foldi C."/>
            <person name="Dima B."/>
            <person name="Sanchez-Garcia M."/>
            <person name="Sanchez-Ramirez S."/>
            <person name="Szollosi G.J."/>
            <person name="Szarkandi J.G."/>
            <person name="Papp V."/>
            <person name="Albert L."/>
            <person name="Andreopoulos W."/>
            <person name="Angelini C."/>
            <person name="Antonin V."/>
            <person name="Barry K.W."/>
            <person name="Bougher N.L."/>
            <person name="Buchanan P."/>
            <person name="Buyck B."/>
            <person name="Bense V."/>
            <person name="Catcheside P."/>
            <person name="Chovatia M."/>
            <person name="Cooper J."/>
            <person name="Damon W."/>
            <person name="Desjardin D."/>
            <person name="Finy P."/>
            <person name="Geml J."/>
            <person name="Haridas S."/>
            <person name="Hughes K."/>
            <person name="Justo A."/>
            <person name="Karasinski D."/>
            <person name="Kautmanova I."/>
            <person name="Kiss B."/>
            <person name="Kocsube S."/>
            <person name="Kotiranta H."/>
            <person name="LaButti K.M."/>
            <person name="Lechner B.E."/>
            <person name="Liimatainen K."/>
            <person name="Lipzen A."/>
            <person name="Lukacs Z."/>
            <person name="Mihaltcheva S."/>
            <person name="Morgado L.N."/>
            <person name="Niskanen T."/>
            <person name="Noordeloos M.E."/>
            <person name="Ohm R.A."/>
            <person name="Ortiz-Santana B."/>
            <person name="Ovrebo C."/>
            <person name="Racz N."/>
            <person name="Riley R."/>
            <person name="Savchenko A."/>
            <person name="Shiryaev A."/>
            <person name="Soop K."/>
            <person name="Spirin V."/>
            <person name="Szebenyi C."/>
            <person name="Tomsovsky M."/>
            <person name="Tulloss R.E."/>
            <person name="Uehling J."/>
            <person name="Grigoriev I.V."/>
            <person name="Vagvolgyi C."/>
            <person name="Papp T."/>
            <person name="Martin F.M."/>
            <person name="Miettinen O."/>
            <person name="Hibbett D.S."/>
            <person name="Nagy L.G."/>
        </authorList>
    </citation>
    <scope>NUCLEOTIDE SEQUENCE [LARGE SCALE GENOMIC DNA]</scope>
    <source>
        <strain evidence="4 5">CBS 121175</strain>
    </source>
</reference>
<dbReference type="PANTHER" id="PTHR10039">
    <property type="entry name" value="AMELOGENIN"/>
    <property type="match status" value="1"/>
</dbReference>
<sequence length="515" mass="57784">MRCYQCPLAWRCVRLHSLSLQSIDLYRLFRLEKMGNKLSTPAQVGSKRAKRAKLPSGGGGNNVAAAQVLRGAQGVHFNNCPVTVAGRDVNNVVNNAYYNTPGNAATEDADDELLAKVLKSLGLLNFRSIFDENVAKRTPETGRDVIDSDWFKEWLMDLLGGIVWGTGMPGAGKTVLACIVIEHLQKLVKESESKDICLLFAFCRYTERLMVIDILLALLRQLLERHPQVLPFVKPMYERHTREGTRPSEAEVVDLLRQIATSGLFKKTFYILDGLDEAASDIQVDLLEILSSLPVHFFITSRPLDSLKDIKIHRMPALRRLLMNNTTLKAEVVSMISSKSSGMFLLATLHLDMLKGCTNESQVRKALEGLPRGMDGMYDKTMDRIKAFPEHEADLAKRVLIWVTYAQKPLTPEELVLAVSVCPDTFRFDDKMEPASIDSILSLCSGLVEVGATKNWFGQPTNIVRFVHYSVAEYLIKNLKIHYPDDSHALIASTCMSFLRHYYHPCGNAKNLQKI</sequence>
<proteinExistence type="predicted"/>
<dbReference type="InterPro" id="IPR054471">
    <property type="entry name" value="GPIID_WHD"/>
</dbReference>
<protein>
    <submittedName>
        <fullName evidence="4">Uncharacterized protein</fullName>
    </submittedName>
</protein>
<dbReference type="Pfam" id="PF24883">
    <property type="entry name" value="NPHP3_N"/>
    <property type="match status" value="1"/>
</dbReference>
<evidence type="ECO:0000313" key="5">
    <source>
        <dbReference type="Proteomes" id="UP000307440"/>
    </source>
</evidence>
<evidence type="ECO:0000259" key="3">
    <source>
        <dbReference type="Pfam" id="PF24883"/>
    </source>
</evidence>
<accession>A0A5C3KFF1</accession>
<dbReference type="SUPFAM" id="SSF52540">
    <property type="entry name" value="P-loop containing nucleoside triphosphate hydrolases"/>
    <property type="match status" value="1"/>
</dbReference>
<dbReference type="AlphaFoldDB" id="A0A5C3KFF1"/>
<evidence type="ECO:0000259" key="2">
    <source>
        <dbReference type="Pfam" id="PF22939"/>
    </source>
</evidence>
<dbReference type="PANTHER" id="PTHR10039:SF15">
    <property type="entry name" value="NACHT DOMAIN-CONTAINING PROTEIN"/>
    <property type="match status" value="1"/>
</dbReference>
<dbReference type="EMBL" id="ML210397">
    <property type="protein sequence ID" value="TFK18485.1"/>
    <property type="molecule type" value="Genomic_DNA"/>
</dbReference>
<organism evidence="4 5">
    <name type="scientific">Coprinopsis marcescibilis</name>
    <name type="common">Agaric fungus</name>
    <name type="synonym">Psathyrella marcescibilis</name>
    <dbReference type="NCBI Taxonomy" id="230819"/>
    <lineage>
        <taxon>Eukaryota</taxon>
        <taxon>Fungi</taxon>
        <taxon>Dikarya</taxon>
        <taxon>Basidiomycota</taxon>
        <taxon>Agaricomycotina</taxon>
        <taxon>Agaricomycetes</taxon>
        <taxon>Agaricomycetidae</taxon>
        <taxon>Agaricales</taxon>
        <taxon>Agaricineae</taxon>
        <taxon>Psathyrellaceae</taxon>
        <taxon>Coprinopsis</taxon>
    </lineage>
</organism>
<dbReference type="OrthoDB" id="4772757at2759"/>